<evidence type="ECO:0000256" key="1">
    <source>
        <dbReference type="ARBA" id="ARBA00007637"/>
    </source>
</evidence>
<feature type="domain" description="NAD-dependent epimerase/dehydratase" evidence="4">
    <location>
        <begin position="7"/>
        <end position="161"/>
    </location>
</feature>
<dbReference type="Gene3D" id="3.40.50.720">
    <property type="entry name" value="NAD(P)-binding Rossmann-like Domain"/>
    <property type="match status" value="1"/>
</dbReference>
<reference evidence="5 8" key="2">
    <citation type="journal article" date="2019" name="Emerg. Microbes Infect.">
        <title>Comprehensive subspecies identification of 175 nontuberculous mycobacteria species based on 7547 genomic profiles.</title>
        <authorList>
            <person name="Matsumoto Y."/>
            <person name="Kinjo T."/>
            <person name="Motooka D."/>
            <person name="Nabeya D."/>
            <person name="Jung N."/>
            <person name="Uechi K."/>
            <person name="Horii T."/>
            <person name="Iida T."/>
            <person name="Fujita J."/>
            <person name="Nakamura S."/>
        </authorList>
    </citation>
    <scope>NUCLEOTIDE SEQUENCE [LARGE SCALE GENOMIC DNA]</scope>
    <source>
        <strain evidence="5 8">JCM 6377</strain>
    </source>
</reference>
<comment type="similarity">
    <text evidence="1">Belongs to the NAD(P)-dependent epimerase/dehydratase family.</text>
</comment>
<comment type="caution">
    <text evidence="6">The sequence shown here is derived from an EMBL/GenBank/DDBJ whole genome shotgun (WGS) entry which is preliminary data.</text>
</comment>
<dbReference type="Proteomes" id="UP000465302">
    <property type="component" value="Unassembled WGS sequence"/>
</dbReference>
<evidence type="ECO:0000256" key="2">
    <source>
        <dbReference type="ARBA" id="ARBA00023002"/>
    </source>
</evidence>
<dbReference type="SUPFAM" id="SSF51735">
    <property type="entry name" value="NAD(P)-binding Rossmann-fold domains"/>
    <property type="match status" value="1"/>
</dbReference>
<evidence type="ECO:0000256" key="3">
    <source>
        <dbReference type="ARBA" id="ARBA00023027"/>
    </source>
</evidence>
<dbReference type="InterPro" id="IPR036291">
    <property type="entry name" value="NAD(P)-bd_dom_sf"/>
</dbReference>
<reference evidence="5" key="3">
    <citation type="submission" date="2020-02" db="EMBL/GenBank/DDBJ databases">
        <authorList>
            <person name="Matsumoto Y."/>
            <person name="Motooka D."/>
            <person name="Nakamura S."/>
        </authorList>
    </citation>
    <scope>NUCLEOTIDE SEQUENCE</scope>
    <source>
        <strain evidence="5">JCM 6377</strain>
    </source>
</reference>
<dbReference type="Pfam" id="PF01370">
    <property type="entry name" value="Epimerase"/>
    <property type="match status" value="1"/>
</dbReference>
<evidence type="ECO:0000259" key="4">
    <source>
        <dbReference type="Pfam" id="PF01370"/>
    </source>
</evidence>
<evidence type="ECO:0000313" key="5">
    <source>
        <dbReference type="EMBL" id="GFG54246.1"/>
    </source>
</evidence>
<dbReference type="OrthoDB" id="4373834at2"/>
<name>A0A2A7MW79_MYCAG</name>
<dbReference type="AlphaFoldDB" id="A0A2A7MW79"/>
<keyword evidence="7" id="KW-1185">Reference proteome</keyword>
<gene>
    <name evidence="6" type="ORF">CQY20_20505</name>
    <name evidence="5" type="ORF">MAGR_56870</name>
</gene>
<keyword evidence="2" id="KW-0560">Oxidoreductase</keyword>
<organism evidence="6 7">
    <name type="scientific">Mycolicibacterium agri</name>
    <name type="common">Mycobacterium agri</name>
    <dbReference type="NCBI Taxonomy" id="36811"/>
    <lineage>
        <taxon>Bacteria</taxon>
        <taxon>Bacillati</taxon>
        <taxon>Actinomycetota</taxon>
        <taxon>Actinomycetes</taxon>
        <taxon>Mycobacteriales</taxon>
        <taxon>Mycobacteriaceae</taxon>
        <taxon>Mycolicibacterium</taxon>
    </lineage>
</organism>
<sequence>MAAGDRVLVTGAYGLVGRPVVARLVADGFQVVATAHRAIKPALPAEADVRPVDLTDPDQIAALIADVSPSAIVHLAACIPPMCYANRTLARAVNVEATAALVREASAMPSPPRFVHASSMAVYGRRNPHRFTDLLTPDTPPTASDLYGCHKLEVENAVRNSPLEWSILRLGGVITLQPLVDYGDFDSLYFGASLPEDNRCHTVDARDVAAAFSAAITTHCVREIFMIAGDDSHKRLQGEIAAATNEAMGLSALTVPGRPGDPDDDKAWYPLAWLDTARSEQVLAFQRYSWEESFDEIRAGADRKLRRLQMIAPLLAPVMRRRGPYHRQPGRYADPWGRIRHRWGNPEPDE</sequence>
<dbReference type="EMBL" id="PDCP01000039">
    <property type="protein sequence ID" value="PEG35914.1"/>
    <property type="molecule type" value="Genomic_DNA"/>
</dbReference>
<evidence type="ECO:0000313" key="7">
    <source>
        <dbReference type="Proteomes" id="UP000220914"/>
    </source>
</evidence>
<proteinExistence type="inferred from homology"/>
<protein>
    <submittedName>
        <fullName evidence="6">Oxidoreductase</fullName>
    </submittedName>
</protein>
<reference evidence="6 7" key="1">
    <citation type="submission" date="2017-10" db="EMBL/GenBank/DDBJ databases">
        <title>The new phylogeny of genus Mycobacterium.</title>
        <authorList>
            <person name="Tortoli E."/>
            <person name="Trovato A."/>
            <person name="Cirillo D.M."/>
        </authorList>
    </citation>
    <scope>NUCLEOTIDE SEQUENCE [LARGE SCALE GENOMIC DNA]</scope>
    <source>
        <strain evidence="6 7">CCUG37673</strain>
    </source>
</reference>
<dbReference type="EMBL" id="BLKS01000001">
    <property type="protein sequence ID" value="GFG54246.1"/>
    <property type="molecule type" value="Genomic_DNA"/>
</dbReference>
<dbReference type="InterPro" id="IPR001509">
    <property type="entry name" value="Epimerase_deHydtase"/>
</dbReference>
<dbReference type="RefSeq" id="WP_097941917.1">
    <property type="nucleotide sequence ID" value="NZ_BLKS01000001.1"/>
</dbReference>
<dbReference type="Proteomes" id="UP000220914">
    <property type="component" value="Unassembled WGS sequence"/>
</dbReference>
<evidence type="ECO:0000313" key="8">
    <source>
        <dbReference type="Proteomes" id="UP000465302"/>
    </source>
</evidence>
<accession>A0A2A7MW79</accession>
<keyword evidence="3" id="KW-0520">NAD</keyword>
<dbReference type="PANTHER" id="PTHR43103:SF5">
    <property type="entry name" value="4-EPIMERASE, PUTATIVE (AFU_ORTHOLOGUE AFUA_7G00360)-RELATED"/>
    <property type="match status" value="1"/>
</dbReference>
<dbReference type="PANTHER" id="PTHR43103">
    <property type="entry name" value="NUCLEOSIDE-DIPHOSPHATE-SUGAR EPIMERASE"/>
    <property type="match status" value="1"/>
</dbReference>
<dbReference type="GO" id="GO:0016491">
    <property type="term" value="F:oxidoreductase activity"/>
    <property type="evidence" value="ECO:0007669"/>
    <property type="project" value="UniProtKB-KW"/>
</dbReference>
<evidence type="ECO:0000313" key="6">
    <source>
        <dbReference type="EMBL" id="PEG35914.1"/>
    </source>
</evidence>